<evidence type="ECO:0000313" key="4">
    <source>
        <dbReference type="Proteomes" id="UP000502823"/>
    </source>
</evidence>
<dbReference type="AlphaFoldDB" id="A0A6L2PNC3"/>
<evidence type="ECO:0000256" key="2">
    <source>
        <dbReference type="SAM" id="Phobius"/>
    </source>
</evidence>
<proteinExistence type="predicted"/>
<accession>A0A6L2PNC3</accession>
<dbReference type="InParanoid" id="A0A6L2PNC3"/>
<sequence>MVSHTWKIKAKYGPYSKWYAVPNRSHSFRATENGYSFPLLTDDTVVVIPMLAALAAAGRSGSLNYTTDWWTGVVEEDAIRSLPLDGEGGLWTSSFIPPPPRPDFLDDHATPDGLTTCDLCTWAWRERGLFSLDPTQETSGEIGWMLTLAIVSVLSAAVGAVVMVIILQCRNTGNACNSWSGDNPSPSTGLCSLCITRSPNTTVPALPSLPSAGQDPEGNKHMTATFDSGGGGRVWTWLTTRRTTTGPAQLRTTAQTTPAENHYTLDEAYTAVGEGLYAELDRELSNSPAYQNAAYNGSDTDPDAPASSAPSSAYYSDLSCATGPDRTYEAVGLTLGTGNPSSSNWDGGDIALRQHPISRLSAITETITVPSDYV</sequence>
<protein>
    <submittedName>
        <fullName evidence="3">Uncharacterized protein</fullName>
    </submittedName>
</protein>
<dbReference type="Proteomes" id="UP000502823">
    <property type="component" value="Unassembled WGS sequence"/>
</dbReference>
<dbReference type="OrthoDB" id="8067855at2759"/>
<feature type="region of interest" description="Disordered" evidence="1">
    <location>
        <begin position="290"/>
        <end position="313"/>
    </location>
</feature>
<keyword evidence="2" id="KW-0812">Transmembrane</keyword>
<evidence type="ECO:0000313" key="3">
    <source>
        <dbReference type="EMBL" id="GFG32652.1"/>
    </source>
</evidence>
<reference evidence="4" key="1">
    <citation type="submission" date="2020-01" db="EMBL/GenBank/DDBJ databases">
        <title>Draft genome sequence of the Termite Coptotermes fromosanus.</title>
        <authorList>
            <person name="Itakura S."/>
            <person name="Yosikawa Y."/>
            <person name="Umezawa K."/>
        </authorList>
    </citation>
    <scope>NUCLEOTIDE SEQUENCE [LARGE SCALE GENOMIC DNA]</scope>
</reference>
<keyword evidence="4" id="KW-1185">Reference proteome</keyword>
<name>A0A6L2PNC3_COPFO</name>
<gene>
    <name evidence="3" type="ORF">Cfor_04754</name>
</gene>
<keyword evidence="2" id="KW-0472">Membrane</keyword>
<feature type="compositionally biased region" description="Low complexity" evidence="1">
    <location>
        <begin position="303"/>
        <end position="313"/>
    </location>
</feature>
<comment type="caution">
    <text evidence="3">The sequence shown here is derived from an EMBL/GenBank/DDBJ whole genome shotgun (WGS) entry which is preliminary data.</text>
</comment>
<dbReference type="EMBL" id="BLKM01000378">
    <property type="protein sequence ID" value="GFG32652.1"/>
    <property type="molecule type" value="Genomic_DNA"/>
</dbReference>
<keyword evidence="2" id="KW-1133">Transmembrane helix</keyword>
<evidence type="ECO:0000256" key="1">
    <source>
        <dbReference type="SAM" id="MobiDB-lite"/>
    </source>
</evidence>
<organism evidence="3 4">
    <name type="scientific">Coptotermes formosanus</name>
    <name type="common">Formosan subterranean termite</name>
    <dbReference type="NCBI Taxonomy" id="36987"/>
    <lineage>
        <taxon>Eukaryota</taxon>
        <taxon>Metazoa</taxon>
        <taxon>Ecdysozoa</taxon>
        <taxon>Arthropoda</taxon>
        <taxon>Hexapoda</taxon>
        <taxon>Insecta</taxon>
        <taxon>Pterygota</taxon>
        <taxon>Neoptera</taxon>
        <taxon>Polyneoptera</taxon>
        <taxon>Dictyoptera</taxon>
        <taxon>Blattodea</taxon>
        <taxon>Blattoidea</taxon>
        <taxon>Termitoidae</taxon>
        <taxon>Rhinotermitidae</taxon>
        <taxon>Coptotermes</taxon>
    </lineage>
</organism>
<feature type="transmembrane region" description="Helical" evidence="2">
    <location>
        <begin position="142"/>
        <end position="167"/>
    </location>
</feature>